<protein>
    <recommendedName>
        <fullName evidence="4">HTH HARE-type domain-containing protein</fullName>
    </recommendedName>
</protein>
<evidence type="ECO:0008006" key="4">
    <source>
        <dbReference type="Google" id="ProtNLM"/>
    </source>
</evidence>
<feature type="compositionally biased region" description="Basic and acidic residues" evidence="1">
    <location>
        <begin position="156"/>
        <end position="165"/>
    </location>
</feature>
<keyword evidence="3" id="KW-1185">Reference proteome</keyword>
<name>A0ABS1MG35_9NOCA</name>
<feature type="region of interest" description="Disordered" evidence="1">
    <location>
        <begin position="80"/>
        <end position="101"/>
    </location>
</feature>
<gene>
    <name evidence="2" type="ORF">JK358_32920</name>
</gene>
<evidence type="ECO:0000313" key="2">
    <source>
        <dbReference type="EMBL" id="MBL1079219.1"/>
    </source>
</evidence>
<comment type="caution">
    <text evidence="2">The sequence shown here is derived from an EMBL/GenBank/DDBJ whole genome shotgun (WGS) entry which is preliminary data.</text>
</comment>
<evidence type="ECO:0000256" key="1">
    <source>
        <dbReference type="SAM" id="MobiDB-lite"/>
    </source>
</evidence>
<proteinExistence type="predicted"/>
<evidence type="ECO:0000313" key="3">
    <source>
        <dbReference type="Proteomes" id="UP000602198"/>
    </source>
</evidence>
<feature type="compositionally biased region" description="Low complexity" evidence="1">
    <location>
        <begin position="86"/>
        <end position="97"/>
    </location>
</feature>
<accession>A0ABS1MG35</accession>
<dbReference type="RefSeq" id="WP_201955163.1">
    <property type="nucleotide sequence ID" value="NZ_JAERRJ010000015.1"/>
</dbReference>
<organism evidence="2 3">
    <name type="scientific">Nocardia acididurans</name>
    <dbReference type="NCBI Taxonomy" id="2802282"/>
    <lineage>
        <taxon>Bacteria</taxon>
        <taxon>Bacillati</taxon>
        <taxon>Actinomycetota</taxon>
        <taxon>Actinomycetes</taxon>
        <taxon>Mycobacteriales</taxon>
        <taxon>Nocardiaceae</taxon>
        <taxon>Nocardia</taxon>
    </lineage>
</organism>
<reference evidence="2 3" key="1">
    <citation type="submission" date="2021-01" db="EMBL/GenBank/DDBJ databases">
        <title>WGS of actinomycetes isolated from Thailand.</title>
        <authorList>
            <person name="Thawai C."/>
        </authorList>
    </citation>
    <scope>NUCLEOTIDE SEQUENCE [LARGE SCALE GENOMIC DNA]</scope>
    <source>
        <strain evidence="2 3">LPG 2</strain>
    </source>
</reference>
<sequence>MTRKGTFSVGVEPSNTGRTSEAIVAEAGKQVVDLLTHIGRYYQTMYNLGDIRTPDPELYDACAKFTTVADWLSTARYEQLQEDSLPTPAASPAATPPRRGTSIPQAVAEIMAENPGQTWTPTSVATALQQRGMPVGASDRHHVKVALGRMALREDSNIQKLDRGKYQYSPADPKARR</sequence>
<feature type="region of interest" description="Disordered" evidence="1">
    <location>
        <begin position="156"/>
        <end position="177"/>
    </location>
</feature>
<dbReference type="Proteomes" id="UP000602198">
    <property type="component" value="Unassembled WGS sequence"/>
</dbReference>
<dbReference type="EMBL" id="JAERRJ010000015">
    <property type="protein sequence ID" value="MBL1079219.1"/>
    <property type="molecule type" value="Genomic_DNA"/>
</dbReference>